<protein>
    <submittedName>
        <fullName evidence="1">Alpha-methylacyl-CoA racemase</fullName>
        <ecNumber evidence="1">5.1.99.4</ecNumber>
    </submittedName>
</protein>
<sequence length="352" mass="37222">MSGESNTVSNPAMPLSGVRVLTLGGIGPVPFAAMLLNDLGASVTRVERPGGANPMMMAAHAILYRGQDVAELDLKADHDQVLEMLANTDIVLEGFRPGVAEKLGVGPADVAHVNPKIVYGRMTGWGQDGPMADKAGHDINYIALSGALEPITGSDGLPVPPLNMLGDFGGGSLYLVTGVLSGLYRAQLTGQGTVVDAAIVDGAAHLTAMTQSLRASQAWSPKRGTNWLDGGAPWYRTYRTADDKFVSVGALEPQFYAELVRVLGVEDECGVDKQFDMKNWPAMSERFAAIFATKTRAEWVDAFADADACFAPVVGPHEVLDDPHLAARGTYADEHGAVAPQPAPRFSALTNH</sequence>
<dbReference type="EMBL" id="JADOUE010000001">
    <property type="protein sequence ID" value="MBG6122150.1"/>
    <property type="molecule type" value="Genomic_DNA"/>
</dbReference>
<dbReference type="InterPro" id="IPR023606">
    <property type="entry name" value="CoA-Trfase_III_dom_1_sf"/>
</dbReference>
<dbReference type="GO" id="GO:0008111">
    <property type="term" value="F:alpha-methylacyl-CoA racemase activity"/>
    <property type="evidence" value="ECO:0007669"/>
    <property type="project" value="UniProtKB-EC"/>
</dbReference>
<gene>
    <name evidence="1" type="ORF">IW254_001119</name>
</gene>
<dbReference type="InterPro" id="IPR044855">
    <property type="entry name" value="CoA-Trfase_III_dom3_sf"/>
</dbReference>
<dbReference type="InterPro" id="IPR003673">
    <property type="entry name" value="CoA-Trfase_fam_III"/>
</dbReference>
<dbReference type="RefSeq" id="WP_196824598.1">
    <property type="nucleotide sequence ID" value="NZ_CP046980.1"/>
</dbReference>
<dbReference type="InterPro" id="IPR050509">
    <property type="entry name" value="CoA-transferase_III"/>
</dbReference>
<keyword evidence="2" id="KW-1185">Reference proteome</keyword>
<dbReference type="PANTHER" id="PTHR48228">
    <property type="entry name" value="SUCCINYL-COA--D-CITRAMALATE COA-TRANSFERASE"/>
    <property type="match status" value="1"/>
</dbReference>
<accession>A0A931DXX7</accession>
<organism evidence="1 2">
    <name type="scientific">Corynebacterium aquatimens</name>
    <dbReference type="NCBI Taxonomy" id="1190508"/>
    <lineage>
        <taxon>Bacteria</taxon>
        <taxon>Bacillati</taxon>
        <taxon>Actinomycetota</taxon>
        <taxon>Actinomycetes</taxon>
        <taxon>Mycobacteriales</taxon>
        <taxon>Corynebacteriaceae</taxon>
        <taxon>Corynebacterium</taxon>
    </lineage>
</organism>
<evidence type="ECO:0000313" key="1">
    <source>
        <dbReference type="EMBL" id="MBG6122150.1"/>
    </source>
</evidence>
<dbReference type="PANTHER" id="PTHR48228:SF5">
    <property type="entry name" value="ALPHA-METHYLACYL-COA RACEMASE"/>
    <property type="match status" value="1"/>
</dbReference>
<dbReference type="Gene3D" id="3.40.50.10540">
    <property type="entry name" value="Crotonobetainyl-coa:carnitine coa-transferase, domain 1"/>
    <property type="match status" value="1"/>
</dbReference>
<proteinExistence type="predicted"/>
<dbReference type="Pfam" id="PF02515">
    <property type="entry name" value="CoA_transf_3"/>
    <property type="match status" value="1"/>
</dbReference>
<evidence type="ECO:0000313" key="2">
    <source>
        <dbReference type="Proteomes" id="UP000658613"/>
    </source>
</evidence>
<dbReference type="Gene3D" id="3.30.1540.10">
    <property type="entry name" value="formyl-coa transferase, domain 3"/>
    <property type="match status" value="1"/>
</dbReference>
<comment type="caution">
    <text evidence="1">The sequence shown here is derived from an EMBL/GenBank/DDBJ whole genome shotgun (WGS) entry which is preliminary data.</text>
</comment>
<dbReference type="Proteomes" id="UP000658613">
    <property type="component" value="Unassembled WGS sequence"/>
</dbReference>
<reference evidence="1" key="1">
    <citation type="submission" date="2020-11" db="EMBL/GenBank/DDBJ databases">
        <title>Sequencing the genomes of 1000 actinobacteria strains.</title>
        <authorList>
            <person name="Klenk H.-P."/>
        </authorList>
    </citation>
    <scope>NUCLEOTIDE SEQUENCE</scope>
    <source>
        <strain evidence="1">DSM 45632</strain>
    </source>
</reference>
<name>A0A931DXX7_9CORY</name>
<dbReference type="AlphaFoldDB" id="A0A931DXX7"/>
<dbReference type="EC" id="5.1.99.4" evidence="1"/>
<keyword evidence="1" id="KW-0413">Isomerase</keyword>
<dbReference type="SUPFAM" id="SSF89796">
    <property type="entry name" value="CoA-transferase family III (CaiB/BaiF)"/>
    <property type="match status" value="1"/>
</dbReference>